<feature type="domain" description="Gram-positive pilin backbone subunit 2 Cna-B-like" evidence="8">
    <location>
        <begin position="295"/>
        <end position="453"/>
    </location>
</feature>
<organism evidence="10 11">
    <name type="scientific">Bifidobacterium amazonense</name>
    <dbReference type="NCBI Taxonomy" id="2809027"/>
    <lineage>
        <taxon>Bacteria</taxon>
        <taxon>Bacillati</taxon>
        <taxon>Actinomycetota</taxon>
        <taxon>Actinomycetes</taxon>
        <taxon>Bifidobacteriales</taxon>
        <taxon>Bifidobacteriaceae</taxon>
        <taxon>Bifidobacterium</taxon>
    </lineage>
</organism>
<dbReference type="Pfam" id="PF00746">
    <property type="entry name" value="Gram_pos_anchor"/>
    <property type="match status" value="1"/>
</dbReference>
<evidence type="ECO:0000256" key="6">
    <source>
        <dbReference type="SAM" id="SignalP"/>
    </source>
</evidence>
<dbReference type="InterPro" id="IPR013783">
    <property type="entry name" value="Ig-like_fold"/>
</dbReference>
<evidence type="ECO:0000256" key="1">
    <source>
        <dbReference type="ARBA" id="ARBA00022512"/>
    </source>
</evidence>
<gene>
    <name evidence="10" type="ORF">JS533_001230</name>
</gene>
<feature type="signal peptide" evidence="6">
    <location>
        <begin position="1"/>
        <end position="29"/>
    </location>
</feature>
<keyword evidence="2" id="KW-0964">Secreted</keyword>
<dbReference type="Pfam" id="PF16569">
    <property type="entry name" value="GramPos_pilinBB"/>
    <property type="match status" value="1"/>
</dbReference>
<reference evidence="10 11" key="2">
    <citation type="journal article" date="2021" name="Syst. Appl. Microbiol.">
        <title>Phylogenetic classification of ten novel species belonging to the genus Bifidobacterium comprising B. phasiani sp. nov., B. pongonis sp. nov., B. saguinibicoloris sp. nov., B. colobi sp. nov., B. simiiventris sp. nov., B. santillanense sp. nov., B. miconis sp. nov., B. amazonense sp. nov., B. pluvialisilvae sp. nov., and B. miconisargentati sp. nov.</title>
        <authorList>
            <person name="Lugli G.A."/>
            <person name="Calvete-Torre I."/>
            <person name="Alessandri G."/>
            <person name="Milani C."/>
            <person name="Turroni F."/>
            <person name="Laiolo P."/>
            <person name="Ossiprandi M.C."/>
            <person name="Margolles A."/>
            <person name="Ruiz L."/>
            <person name="Ventura M."/>
        </authorList>
    </citation>
    <scope>NUCLEOTIDE SEQUENCE [LARGE SCALE GENOMIC DNA]</scope>
    <source>
        <strain evidence="10 11">MA1</strain>
    </source>
</reference>
<keyword evidence="11" id="KW-1185">Reference proteome</keyword>
<protein>
    <submittedName>
        <fullName evidence="10">Isopeptide-forming domain-containing fimbrial protein</fullName>
    </submittedName>
</protein>
<evidence type="ECO:0000256" key="4">
    <source>
        <dbReference type="ARBA" id="ARBA00023088"/>
    </source>
</evidence>
<evidence type="ECO:0000259" key="7">
    <source>
        <dbReference type="Pfam" id="PF00746"/>
    </source>
</evidence>
<feature type="domain" description="Gram-positive cocci surface proteins LPxTG" evidence="7">
    <location>
        <begin position="625"/>
        <end position="660"/>
    </location>
</feature>
<feature type="chain" id="PRO_5045994986" evidence="6">
    <location>
        <begin position="30"/>
        <end position="669"/>
    </location>
</feature>
<sequence>MRLRKLFAGLAAAATLLGGLTLGVGSAFADEATGNEGTTVDGATTNEKLPVLGTTLTIKADKAEQFQGHTFALYDLAWYVPVSGSETIELQTSSRPYDSSYTSNKYDEIRRAMAVATKDNASADDQYATEWNDDGTPKTYRDDDPFAWAAQPDLTEADTDTNGRIDQSPTSPWFGITRKLAEALDITKLSTPMKTVTIPSNYTPEDENDPSYVISGLPAGIYLIVDTTSSADNATWSNSLRMVVGTALKIKVKETVKELSTGEIQMKNQTLPIHKQVVKPSGDGYVSQTKPDYSIGDTITYELTSTLPSYTGYDKPGRVYQIVDTMSQGLTFDKVVSVKVGTGKMTPTTLQQVGTDTTDEHKGDYTVTYEGVTYDAQQPNHQVSDVNGKAGTKIVIDLSNYVNETNNATELMDGGATVTVIITATLNKQAVISAPGNALGNPNKVDLVYSNNPEDVSDKTTTPGGEVNVYTFKFQIKKIDKETKKPLAGAEFIVQGPDRLYLQKRTVGKDGFEWAHVDKEQATHFVSDANGMIEGLDGLDAGTYTVIEVAPPSGYQSTLMPSFSFTINPEYERDGSTMPDSASEWGDHMMTQVSFSSPSGDLWNLVSQGDNQTAPEFQYTVVNVKNVTELPLTGGAGIILFGVIGLVLAGGAALVFVWSRRTKMALTMA</sequence>
<accession>A0ABS9VSH5</accession>
<keyword evidence="5" id="KW-0472">Membrane</keyword>
<evidence type="ECO:0000259" key="9">
    <source>
        <dbReference type="Pfam" id="PF17802"/>
    </source>
</evidence>
<evidence type="ECO:0000313" key="11">
    <source>
        <dbReference type="Proteomes" id="UP000710815"/>
    </source>
</evidence>
<keyword evidence="3 6" id="KW-0732">Signal</keyword>
<feature type="transmembrane region" description="Helical" evidence="5">
    <location>
        <begin position="635"/>
        <end position="658"/>
    </location>
</feature>
<name>A0ABS9VSH5_9BIFI</name>
<dbReference type="Pfam" id="PF17802">
    <property type="entry name" value="SpaA"/>
    <property type="match status" value="1"/>
</dbReference>
<evidence type="ECO:0000256" key="5">
    <source>
        <dbReference type="SAM" id="Phobius"/>
    </source>
</evidence>
<dbReference type="InterPro" id="IPR026466">
    <property type="entry name" value="Fim_isopep_form_D2_dom"/>
</dbReference>
<dbReference type="NCBIfam" id="TIGR04226">
    <property type="entry name" value="RrgB_K2N_iso_D2"/>
    <property type="match status" value="1"/>
</dbReference>
<evidence type="ECO:0000313" key="10">
    <source>
        <dbReference type="EMBL" id="MCH9274911.1"/>
    </source>
</evidence>
<reference evidence="10 11" key="1">
    <citation type="journal article" date="2021" name="Environ. Microbiol.">
        <title>Genetic insights into the dark matter of the mammalian gut microbiota through targeted genome reconstruction.</title>
        <authorList>
            <person name="Lugli G.A."/>
            <person name="Alessandri G."/>
            <person name="Milani C."/>
            <person name="Viappiani A."/>
            <person name="Fontana F."/>
            <person name="Tarracchini C."/>
            <person name="Mancabelli L."/>
            <person name="Argentini C."/>
            <person name="Ruiz L."/>
            <person name="Margolles A."/>
            <person name="van Sinderen D."/>
            <person name="Turroni F."/>
            <person name="Ventura M."/>
        </authorList>
    </citation>
    <scope>NUCLEOTIDE SEQUENCE [LARGE SCALE GENOMIC DNA]</scope>
    <source>
        <strain evidence="10 11">MA1</strain>
    </source>
</reference>
<keyword evidence="5" id="KW-1133">Transmembrane helix</keyword>
<dbReference type="InterPro" id="IPR032334">
    <property type="entry name" value="GramPos_pilinBB"/>
</dbReference>
<evidence type="ECO:0000256" key="3">
    <source>
        <dbReference type="ARBA" id="ARBA00022729"/>
    </source>
</evidence>
<dbReference type="Gene3D" id="2.60.40.10">
    <property type="entry name" value="Immunoglobulins"/>
    <property type="match status" value="1"/>
</dbReference>
<keyword evidence="5" id="KW-0812">Transmembrane</keyword>
<dbReference type="RefSeq" id="WP_241512755.1">
    <property type="nucleotide sequence ID" value="NZ_JAFEJT020000003.1"/>
</dbReference>
<dbReference type="Proteomes" id="UP000710815">
    <property type="component" value="Unassembled WGS sequence"/>
</dbReference>
<dbReference type="EMBL" id="JAFEJT020000003">
    <property type="protein sequence ID" value="MCH9274911.1"/>
    <property type="molecule type" value="Genomic_DNA"/>
</dbReference>
<proteinExistence type="predicted"/>
<dbReference type="Gene3D" id="2.60.40.740">
    <property type="match status" value="1"/>
</dbReference>
<keyword evidence="1" id="KW-0134">Cell wall</keyword>
<keyword evidence="4" id="KW-0572">Peptidoglycan-anchor</keyword>
<dbReference type="InterPro" id="IPR019931">
    <property type="entry name" value="LPXTG_anchor"/>
</dbReference>
<dbReference type="InterPro" id="IPR041033">
    <property type="entry name" value="SpaA_PFL_dom_1"/>
</dbReference>
<feature type="domain" description="SpaA-like prealbumin fold" evidence="9">
    <location>
        <begin position="473"/>
        <end position="568"/>
    </location>
</feature>
<evidence type="ECO:0000259" key="8">
    <source>
        <dbReference type="Pfam" id="PF16569"/>
    </source>
</evidence>
<evidence type="ECO:0000256" key="2">
    <source>
        <dbReference type="ARBA" id="ARBA00022525"/>
    </source>
</evidence>
<dbReference type="NCBIfam" id="TIGR01167">
    <property type="entry name" value="LPXTG_anchor"/>
    <property type="match status" value="1"/>
</dbReference>
<comment type="caution">
    <text evidence="10">The sequence shown here is derived from an EMBL/GenBank/DDBJ whole genome shotgun (WGS) entry which is preliminary data.</text>
</comment>